<protein>
    <recommendedName>
        <fullName evidence="4">SIMPL domain-containing protein</fullName>
    </recommendedName>
</protein>
<name>A0A2S8SUJ5_9BACT</name>
<evidence type="ECO:0000313" key="2">
    <source>
        <dbReference type="EMBL" id="PQV64475.1"/>
    </source>
</evidence>
<dbReference type="Gene3D" id="3.30.110.170">
    <property type="entry name" value="Protein of unknown function (DUF541), domain 1"/>
    <property type="match status" value="1"/>
</dbReference>
<comment type="caution">
    <text evidence="2">The sequence shown here is derived from an EMBL/GenBank/DDBJ whole genome shotgun (WGS) entry which is preliminary data.</text>
</comment>
<keyword evidence="1" id="KW-1133">Transmembrane helix</keyword>
<evidence type="ECO:0008006" key="4">
    <source>
        <dbReference type="Google" id="ProtNLM"/>
    </source>
</evidence>
<dbReference type="AlphaFoldDB" id="A0A2S8SUJ5"/>
<dbReference type="GO" id="GO:0006974">
    <property type="term" value="P:DNA damage response"/>
    <property type="evidence" value="ECO:0007669"/>
    <property type="project" value="TreeGrafter"/>
</dbReference>
<dbReference type="RefSeq" id="WP_157947576.1">
    <property type="nucleotide sequence ID" value="NZ_NIGF01000005.1"/>
</dbReference>
<dbReference type="Gene3D" id="3.30.70.2970">
    <property type="entry name" value="Protein of unknown function (DUF541), domain 2"/>
    <property type="match status" value="1"/>
</dbReference>
<dbReference type="InterPro" id="IPR052022">
    <property type="entry name" value="26kDa_periplasmic_antigen"/>
</dbReference>
<dbReference type="InterPro" id="IPR016907">
    <property type="entry name" value="UCP029033"/>
</dbReference>
<proteinExistence type="predicted"/>
<feature type="transmembrane region" description="Helical" evidence="1">
    <location>
        <begin position="6"/>
        <end position="27"/>
    </location>
</feature>
<gene>
    <name evidence="2" type="ORF">B1R32_105157</name>
</gene>
<accession>A0A2S8SUJ5</accession>
<keyword evidence="3" id="KW-1185">Reference proteome</keyword>
<organism evidence="2 3">
    <name type="scientific">Abditibacterium utsteinense</name>
    <dbReference type="NCBI Taxonomy" id="1960156"/>
    <lineage>
        <taxon>Bacteria</taxon>
        <taxon>Pseudomonadati</taxon>
        <taxon>Abditibacteriota</taxon>
        <taxon>Abditibacteriia</taxon>
        <taxon>Abditibacteriales</taxon>
        <taxon>Abditibacteriaceae</taxon>
        <taxon>Abditibacterium</taxon>
    </lineage>
</organism>
<dbReference type="PIRSF" id="PIRSF029033">
    <property type="entry name" value="UCP029033"/>
    <property type="match status" value="1"/>
</dbReference>
<dbReference type="Proteomes" id="UP000237684">
    <property type="component" value="Unassembled WGS sequence"/>
</dbReference>
<reference evidence="2 3" key="1">
    <citation type="journal article" date="2018" name="Syst. Appl. Microbiol.">
        <title>Abditibacterium utsteinense sp. nov., the first cultivated member of candidate phylum FBP, isolated from ice-free Antarctic soil samples.</title>
        <authorList>
            <person name="Tahon G."/>
            <person name="Tytgat B."/>
            <person name="Lebbe L."/>
            <person name="Carlier A."/>
            <person name="Willems A."/>
        </authorList>
    </citation>
    <scope>NUCLEOTIDE SEQUENCE [LARGE SCALE GENOMIC DNA]</scope>
    <source>
        <strain evidence="2 3">LMG 29911</strain>
    </source>
</reference>
<dbReference type="PANTHER" id="PTHR34387:SF2">
    <property type="entry name" value="SLR1258 PROTEIN"/>
    <property type="match status" value="1"/>
</dbReference>
<keyword evidence="1" id="KW-0472">Membrane</keyword>
<dbReference type="InParanoid" id="A0A2S8SUJ5"/>
<evidence type="ECO:0000313" key="3">
    <source>
        <dbReference type="Proteomes" id="UP000237684"/>
    </source>
</evidence>
<dbReference type="Pfam" id="PF04402">
    <property type="entry name" value="SIMPL"/>
    <property type="match status" value="1"/>
</dbReference>
<keyword evidence="1" id="KW-0812">Transmembrane</keyword>
<dbReference type="EMBL" id="NIGF01000005">
    <property type="protein sequence ID" value="PQV64475.1"/>
    <property type="molecule type" value="Genomic_DNA"/>
</dbReference>
<dbReference type="PANTHER" id="PTHR34387">
    <property type="entry name" value="SLR1258 PROTEIN"/>
    <property type="match status" value="1"/>
</dbReference>
<sequence>MEKRTSLGAILVAAIIGISWIVGARYLGKSLVRSRSGDDIVRVVGSARRPIQSDFIIWRGKVTRTAPQMATAYSQLEGDMGKVEAYLKSKGVDQKEIFRQAISTSTLFQRALDANGQEINDSSTLRPVAGYQLAQEIEVRSDKLKLLDDLSRKSSELISRGVPFESQAPLYLFTKLSDLKVTMQAEAAKDARNRAQGIAEAAGAKLGDVRWARMTAPSLTPLYSGSDSDGGTDDTSSLEKKITAVVTVGYSIDD</sequence>
<dbReference type="OrthoDB" id="9785289at2"/>
<evidence type="ECO:0000256" key="1">
    <source>
        <dbReference type="SAM" id="Phobius"/>
    </source>
</evidence>
<dbReference type="InterPro" id="IPR007497">
    <property type="entry name" value="SIMPL/DUF541"/>
</dbReference>